<keyword evidence="3" id="KW-0540">Nuclease</keyword>
<evidence type="ECO:0000256" key="2">
    <source>
        <dbReference type="ARBA" id="ARBA00019841"/>
    </source>
</evidence>
<dbReference type="InterPro" id="IPR001667">
    <property type="entry name" value="DDH_dom"/>
</dbReference>
<dbReference type="PANTHER" id="PTHR30255:SF2">
    <property type="entry name" value="SINGLE-STRANDED-DNA-SPECIFIC EXONUCLEASE RECJ"/>
    <property type="match status" value="1"/>
</dbReference>
<dbReference type="GO" id="GO:0008409">
    <property type="term" value="F:5'-3' exonuclease activity"/>
    <property type="evidence" value="ECO:0007669"/>
    <property type="project" value="InterPro"/>
</dbReference>
<name>A0A212QUS2_9PROT</name>
<dbReference type="Pfam" id="PF01368">
    <property type="entry name" value="DHH"/>
    <property type="match status" value="1"/>
</dbReference>
<dbReference type="Gene3D" id="3.10.310.30">
    <property type="match status" value="1"/>
</dbReference>
<dbReference type="OrthoDB" id="9809852at2"/>
<dbReference type="InterPro" id="IPR038763">
    <property type="entry name" value="DHH_sf"/>
</dbReference>
<dbReference type="EMBL" id="FYEH01000003">
    <property type="protein sequence ID" value="SNB63413.1"/>
    <property type="molecule type" value="Genomic_DNA"/>
</dbReference>
<dbReference type="AlphaFoldDB" id="A0A212QUS2"/>
<gene>
    <name evidence="9" type="ORF">SAMN07250955_103328</name>
</gene>
<comment type="similarity">
    <text evidence="1">Belongs to the RecJ family.</text>
</comment>
<evidence type="ECO:0000313" key="9">
    <source>
        <dbReference type="EMBL" id="SNB63413.1"/>
    </source>
</evidence>
<dbReference type="InterPro" id="IPR004610">
    <property type="entry name" value="RecJ"/>
</dbReference>
<dbReference type="GO" id="GO:0006310">
    <property type="term" value="P:DNA recombination"/>
    <property type="evidence" value="ECO:0007669"/>
    <property type="project" value="InterPro"/>
</dbReference>
<evidence type="ECO:0000259" key="6">
    <source>
        <dbReference type="Pfam" id="PF01368"/>
    </source>
</evidence>
<organism evidence="9 10">
    <name type="scientific">Arboricoccus pini</name>
    <dbReference type="NCBI Taxonomy" id="1963835"/>
    <lineage>
        <taxon>Bacteria</taxon>
        <taxon>Pseudomonadati</taxon>
        <taxon>Pseudomonadota</taxon>
        <taxon>Alphaproteobacteria</taxon>
        <taxon>Geminicoccales</taxon>
        <taxon>Geminicoccaceae</taxon>
        <taxon>Arboricoccus</taxon>
    </lineage>
</organism>
<dbReference type="NCBIfam" id="TIGR00644">
    <property type="entry name" value="recJ"/>
    <property type="match status" value="1"/>
</dbReference>
<evidence type="ECO:0000256" key="1">
    <source>
        <dbReference type="ARBA" id="ARBA00005915"/>
    </source>
</evidence>
<feature type="domain" description="DDH" evidence="6">
    <location>
        <begin position="92"/>
        <end position="246"/>
    </location>
</feature>
<dbReference type="GO" id="GO:0006281">
    <property type="term" value="P:DNA repair"/>
    <property type="evidence" value="ECO:0007669"/>
    <property type="project" value="InterPro"/>
</dbReference>
<dbReference type="SUPFAM" id="SSF64182">
    <property type="entry name" value="DHH phosphoesterases"/>
    <property type="match status" value="1"/>
</dbReference>
<reference evidence="9 10" key="1">
    <citation type="submission" date="2017-06" db="EMBL/GenBank/DDBJ databases">
        <authorList>
            <person name="Kim H.J."/>
            <person name="Triplett B.A."/>
        </authorList>
    </citation>
    <scope>NUCLEOTIDE SEQUENCE [LARGE SCALE GENOMIC DNA]</scope>
    <source>
        <strain evidence="9 10">B29T1</strain>
    </source>
</reference>
<dbReference type="InterPro" id="IPR051673">
    <property type="entry name" value="SSDNA_exonuclease_RecJ"/>
</dbReference>
<evidence type="ECO:0000256" key="5">
    <source>
        <dbReference type="ARBA" id="ARBA00022839"/>
    </source>
</evidence>
<evidence type="ECO:0000259" key="8">
    <source>
        <dbReference type="Pfam" id="PF17768"/>
    </source>
</evidence>
<dbReference type="GO" id="GO:0003676">
    <property type="term" value="F:nucleic acid binding"/>
    <property type="evidence" value="ECO:0007669"/>
    <property type="project" value="InterPro"/>
</dbReference>
<sequence>MVAPVADGRLSVQGRTWLMRRPDETAALAISQHFGLSEIAGLLLAARGVAHEDVQAFIDPKLRHFLPDPSHLKDMDKSAARLADAILEGEEIGIIGDYDVDGATSSALMARYLRHFAKMAKIIIPDRLGEGYGASSESFARLAGDGCQLVLTLDNGTTAFAPLADAAEAGQDVIVVDHHLAEERLPPAFGVINPNRGDQVSPLGHLAAVGVTFVLLVAVNRELRRRRPDMALPDPMQWLDLVALGTICDVVPLLGLNRAFVRQGLKILERDPLPGIRALAATARIEKLSEAWHLGFALGPRINACSRMGGGDLGLQLLLCEDAAEAESIALQLDGMNQERQSVERAILAAAQEATAPQVAAGRRVLLVAGQGWHAGVIGIVASRLVELHARPVFVVAVDSEGLGKGSARSVPGFDVGAAVIAARQQGLLLKGGGHAMAAGLTVMADQLPALADFFESEATALAAAGGLVRPPLEIDAAISTAGVTGELALDLERLAPYGPGHPEPRFTLTDARIVERREVGTGHMACTLVGTVRGRVKAIAFRCKETPLGEILARADGPLRLAGRIRADRWNGQLRAQFEIEDAMPTA</sequence>
<dbReference type="Pfam" id="PF02272">
    <property type="entry name" value="DHHA1"/>
    <property type="match status" value="1"/>
</dbReference>
<keyword evidence="10" id="KW-1185">Reference proteome</keyword>
<evidence type="ECO:0000256" key="4">
    <source>
        <dbReference type="ARBA" id="ARBA00022801"/>
    </source>
</evidence>
<feature type="domain" description="RecJ OB" evidence="8">
    <location>
        <begin position="475"/>
        <end position="583"/>
    </location>
</feature>
<evidence type="ECO:0000256" key="3">
    <source>
        <dbReference type="ARBA" id="ARBA00022722"/>
    </source>
</evidence>
<feature type="domain" description="DHHA1" evidence="7">
    <location>
        <begin position="366"/>
        <end position="458"/>
    </location>
</feature>
<dbReference type="InterPro" id="IPR003156">
    <property type="entry name" value="DHHA1_dom"/>
</dbReference>
<evidence type="ECO:0000313" key="10">
    <source>
        <dbReference type="Proteomes" id="UP000197065"/>
    </source>
</evidence>
<dbReference type="Pfam" id="PF17768">
    <property type="entry name" value="RecJ_OB"/>
    <property type="match status" value="1"/>
</dbReference>
<dbReference type="Proteomes" id="UP000197065">
    <property type="component" value="Unassembled WGS sequence"/>
</dbReference>
<dbReference type="PANTHER" id="PTHR30255">
    <property type="entry name" value="SINGLE-STRANDED-DNA-SPECIFIC EXONUCLEASE RECJ"/>
    <property type="match status" value="1"/>
</dbReference>
<dbReference type="InterPro" id="IPR041122">
    <property type="entry name" value="RecJ_OB"/>
</dbReference>
<keyword evidence="5 9" id="KW-0269">Exonuclease</keyword>
<proteinExistence type="inferred from homology"/>
<keyword evidence="4" id="KW-0378">Hydrolase</keyword>
<dbReference type="Gene3D" id="3.90.1640.30">
    <property type="match status" value="1"/>
</dbReference>
<protein>
    <recommendedName>
        <fullName evidence="2">Single-stranded-DNA-specific exonuclease RecJ</fullName>
    </recommendedName>
</protein>
<evidence type="ECO:0000259" key="7">
    <source>
        <dbReference type="Pfam" id="PF02272"/>
    </source>
</evidence>
<accession>A0A212QUS2</accession>